<feature type="transmembrane region" description="Helical" evidence="7">
    <location>
        <begin position="118"/>
        <end position="142"/>
    </location>
</feature>
<keyword evidence="6 7" id="KW-0472">Membrane</keyword>
<evidence type="ECO:0000256" key="4">
    <source>
        <dbReference type="ARBA" id="ARBA00022692"/>
    </source>
</evidence>
<keyword evidence="5 7" id="KW-1133">Transmembrane helix</keyword>
<sequence>MTRAARQVGAVVAALVVLAVLWETYKALGPANGASLDTTRLLPRTDDRAMPHLWTVLTTLGSPEVSGVAGSRTVGAAVLFGALNSLRLALLGLLLGAVVGGVLALLMQRLRLLEAGLLPWVVLSQTVPIIALAPLVAGWGGVLRVGSWAWSPEASVVVISAFLSFSPIAVGLLRGLHAPGATEQELFASCAASWRQELVHLRLPAAVPFLLPALRLAAAGAVVGAIVAEISTGTRGGIGRLIIEYAQQATSSPARVYAAVLGAAVLGLVAAGLVALLDAAVLRRGRLA</sequence>
<organism evidence="9 10">
    <name type="scientific">Quadrisphaera granulorum</name>
    <dbReference type="NCBI Taxonomy" id="317664"/>
    <lineage>
        <taxon>Bacteria</taxon>
        <taxon>Bacillati</taxon>
        <taxon>Actinomycetota</taxon>
        <taxon>Actinomycetes</taxon>
        <taxon>Kineosporiales</taxon>
        <taxon>Kineosporiaceae</taxon>
        <taxon>Quadrisphaera</taxon>
    </lineage>
</organism>
<dbReference type="Pfam" id="PF00528">
    <property type="entry name" value="BPD_transp_1"/>
    <property type="match status" value="1"/>
</dbReference>
<keyword evidence="3" id="KW-1003">Cell membrane</keyword>
<evidence type="ECO:0000256" key="5">
    <source>
        <dbReference type="ARBA" id="ARBA00022989"/>
    </source>
</evidence>
<dbReference type="GO" id="GO:0005886">
    <property type="term" value="C:plasma membrane"/>
    <property type="evidence" value="ECO:0007669"/>
    <property type="project" value="UniProtKB-SubCell"/>
</dbReference>
<evidence type="ECO:0000256" key="7">
    <source>
        <dbReference type="RuleBase" id="RU363032"/>
    </source>
</evidence>
<evidence type="ECO:0000256" key="3">
    <source>
        <dbReference type="ARBA" id="ARBA00022475"/>
    </source>
</evidence>
<feature type="transmembrane region" description="Helical" evidence="7">
    <location>
        <begin position="256"/>
        <end position="282"/>
    </location>
</feature>
<comment type="similarity">
    <text evidence="7">Belongs to the binding-protein-dependent transport system permease family.</text>
</comment>
<evidence type="ECO:0000256" key="2">
    <source>
        <dbReference type="ARBA" id="ARBA00022448"/>
    </source>
</evidence>
<dbReference type="InterPro" id="IPR000515">
    <property type="entry name" value="MetI-like"/>
</dbReference>
<evidence type="ECO:0000256" key="1">
    <source>
        <dbReference type="ARBA" id="ARBA00004651"/>
    </source>
</evidence>
<feature type="transmembrane region" description="Helical" evidence="7">
    <location>
        <begin position="88"/>
        <end position="106"/>
    </location>
</feature>
<accession>A0A316A7U2</accession>
<dbReference type="OrthoDB" id="9796361at2"/>
<reference evidence="9 10" key="1">
    <citation type="submission" date="2018-03" db="EMBL/GenBank/DDBJ databases">
        <title>Genomic Encyclopedia of Archaeal and Bacterial Type Strains, Phase II (KMG-II): from individual species to whole genera.</title>
        <authorList>
            <person name="Goeker M."/>
        </authorList>
    </citation>
    <scope>NUCLEOTIDE SEQUENCE [LARGE SCALE GENOMIC DNA]</scope>
    <source>
        <strain evidence="9 10">DSM 44889</strain>
    </source>
</reference>
<dbReference type="SUPFAM" id="SSF161098">
    <property type="entry name" value="MetI-like"/>
    <property type="match status" value="1"/>
</dbReference>
<feature type="transmembrane region" description="Helical" evidence="7">
    <location>
        <begin position="205"/>
        <end position="228"/>
    </location>
</feature>
<feature type="domain" description="ABC transmembrane type-1" evidence="8">
    <location>
        <begin position="82"/>
        <end position="278"/>
    </location>
</feature>
<keyword evidence="2 7" id="KW-0813">Transport</keyword>
<comment type="caution">
    <text evidence="9">The sequence shown here is derived from an EMBL/GenBank/DDBJ whole genome shotgun (WGS) entry which is preliminary data.</text>
</comment>
<dbReference type="GO" id="GO:0055085">
    <property type="term" value="P:transmembrane transport"/>
    <property type="evidence" value="ECO:0007669"/>
    <property type="project" value="InterPro"/>
</dbReference>
<dbReference type="PANTHER" id="PTHR30151">
    <property type="entry name" value="ALKANE SULFONATE ABC TRANSPORTER-RELATED, MEMBRANE SUBUNIT"/>
    <property type="match status" value="1"/>
</dbReference>
<dbReference type="Proteomes" id="UP000245469">
    <property type="component" value="Unassembled WGS sequence"/>
</dbReference>
<dbReference type="RefSeq" id="WP_109774945.1">
    <property type="nucleotide sequence ID" value="NZ_QGDQ01000016.1"/>
</dbReference>
<evidence type="ECO:0000259" key="8">
    <source>
        <dbReference type="PROSITE" id="PS50928"/>
    </source>
</evidence>
<proteinExistence type="inferred from homology"/>
<dbReference type="EMBL" id="QGDQ01000016">
    <property type="protein sequence ID" value="PWJ52884.1"/>
    <property type="molecule type" value="Genomic_DNA"/>
</dbReference>
<gene>
    <name evidence="9" type="ORF">BXY45_11620</name>
</gene>
<evidence type="ECO:0000313" key="10">
    <source>
        <dbReference type="Proteomes" id="UP000245469"/>
    </source>
</evidence>
<evidence type="ECO:0000256" key="6">
    <source>
        <dbReference type="ARBA" id="ARBA00023136"/>
    </source>
</evidence>
<protein>
    <submittedName>
        <fullName evidence="9">NitT/TauT family transport system permease protein</fullName>
    </submittedName>
</protein>
<dbReference type="AlphaFoldDB" id="A0A316A7U2"/>
<dbReference type="PROSITE" id="PS50928">
    <property type="entry name" value="ABC_TM1"/>
    <property type="match status" value="1"/>
</dbReference>
<dbReference type="Gene3D" id="1.10.3720.10">
    <property type="entry name" value="MetI-like"/>
    <property type="match status" value="1"/>
</dbReference>
<feature type="transmembrane region" description="Helical" evidence="7">
    <location>
        <begin position="154"/>
        <end position="173"/>
    </location>
</feature>
<keyword evidence="4 7" id="KW-0812">Transmembrane</keyword>
<comment type="subcellular location">
    <subcellularLocation>
        <location evidence="1 7">Cell membrane</location>
        <topology evidence="1 7">Multi-pass membrane protein</topology>
    </subcellularLocation>
</comment>
<evidence type="ECO:0000313" key="9">
    <source>
        <dbReference type="EMBL" id="PWJ52884.1"/>
    </source>
</evidence>
<dbReference type="PANTHER" id="PTHR30151:SF0">
    <property type="entry name" value="ABC TRANSPORTER PERMEASE PROTEIN MJ0413-RELATED"/>
    <property type="match status" value="1"/>
</dbReference>
<name>A0A316A7U2_9ACTN</name>
<dbReference type="InterPro" id="IPR035906">
    <property type="entry name" value="MetI-like_sf"/>
</dbReference>
<keyword evidence="10" id="KW-1185">Reference proteome</keyword>